<gene>
    <name evidence="1" type="ORF">NUW54_g10627</name>
</gene>
<accession>A0ACC1NW01</accession>
<proteinExistence type="predicted"/>
<dbReference type="Proteomes" id="UP001144978">
    <property type="component" value="Unassembled WGS sequence"/>
</dbReference>
<sequence>MGWVNPPLEGPANSAKDAQSDSPPDTSSADLLAKPSRQPEAYRISSRYRALRLHDATGRVVWIEYHGHISSVAFSEDCTRALVGSRDGDVFLYDLTQLIPPDKSAPRSPPPLAVPEYQLSSGSEGILHYVFSPDGQGIIAGIRYVRFPPELQHLSTRTTSVSMTAAHYMDHDGWLWRIGKDSDSRRLCWLLPQHRPADGGHSPLLQANASRVPTLHSPSTCQHVITYMTNGRLMVLDAANC</sequence>
<name>A0ACC1NW01_9APHY</name>
<reference evidence="1" key="1">
    <citation type="submission" date="2022-08" db="EMBL/GenBank/DDBJ databases">
        <title>Genome Sequence of Pycnoporus sanguineus.</title>
        <authorList>
            <person name="Buettner E."/>
        </authorList>
    </citation>
    <scope>NUCLEOTIDE SEQUENCE</scope>
    <source>
        <strain evidence="1">CG-C14</strain>
    </source>
</reference>
<dbReference type="EMBL" id="JANSHE010003884">
    <property type="protein sequence ID" value="KAJ2983505.1"/>
    <property type="molecule type" value="Genomic_DNA"/>
</dbReference>
<organism evidence="1 2">
    <name type="scientific">Trametes sanguinea</name>
    <dbReference type="NCBI Taxonomy" id="158606"/>
    <lineage>
        <taxon>Eukaryota</taxon>
        <taxon>Fungi</taxon>
        <taxon>Dikarya</taxon>
        <taxon>Basidiomycota</taxon>
        <taxon>Agaricomycotina</taxon>
        <taxon>Agaricomycetes</taxon>
        <taxon>Polyporales</taxon>
        <taxon>Polyporaceae</taxon>
        <taxon>Trametes</taxon>
    </lineage>
</organism>
<evidence type="ECO:0000313" key="2">
    <source>
        <dbReference type="Proteomes" id="UP001144978"/>
    </source>
</evidence>
<keyword evidence="2" id="KW-1185">Reference proteome</keyword>
<protein>
    <submittedName>
        <fullName evidence="1">Uncharacterized protein</fullName>
    </submittedName>
</protein>
<comment type="caution">
    <text evidence="1">The sequence shown here is derived from an EMBL/GenBank/DDBJ whole genome shotgun (WGS) entry which is preliminary data.</text>
</comment>
<evidence type="ECO:0000313" key="1">
    <source>
        <dbReference type="EMBL" id="KAJ2983505.1"/>
    </source>
</evidence>